<protein>
    <submittedName>
        <fullName evidence="1">T9SS type B sorting domain-containing protein</fullName>
    </submittedName>
</protein>
<proteinExistence type="predicted"/>
<evidence type="ECO:0000313" key="2">
    <source>
        <dbReference type="Proteomes" id="UP000468443"/>
    </source>
</evidence>
<keyword evidence="2" id="KW-1185">Reference proteome</keyword>
<dbReference type="EMBL" id="JAABOP010000001">
    <property type="protein sequence ID" value="NER09938.1"/>
    <property type="molecule type" value="Genomic_DNA"/>
</dbReference>
<comment type="caution">
    <text evidence="1">The sequence shown here is derived from an EMBL/GenBank/DDBJ whole genome shotgun (WGS) entry which is preliminary data.</text>
</comment>
<dbReference type="Pfam" id="PF13585">
    <property type="entry name" value="CHU_C"/>
    <property type="match status" value="1"/>
</dbReference>
<dbReference type="NCBIfam" id="TIGR01451">
    <property type="entry name" value="B_ant_repeat"/>
    <property type="match status" value="1"/>
</dbReference>
<dbReference type="Proteomes" id="UP000468443">
    <property type="component" value="Unassembled WGS sequence"/>
</dbReference>
<gene>
    <name evidence="1" type="ORF">GWK09_05380</name>
</gene>
<dbReference type="Pfam" id="PF13573">
    <property type="entry name" value="SprB"/>
    <property type="match status" value="14"/>
</dbReference>
<dbReference type="NCBIfam" id="TIGR04131">
    <property type="entry name" value="Bac_Flav_CTERM"/>
    <property type="match status" value="1"/>
</dbReference>
<name>A0A6P0UDY6_9FLAO</name>
<dbReference type="InterPro" id="IPR026341">
    <property type="entry name" value="T9SS_type_B"/>
</dbReference>
<accession>A0A6P0UDY6</accession>
<sequence>MQYIDVDSDPATFSSSSATFTFPDASCNLIRYAGLYWSATYPSEQAGQAVGTNRQNDFNQVRFRVPGAGYVDITADQVIYDGFTSGDASMRQNSPYACYADVTALLTALPDPTGDYTVANVRSVVGSLSPGGGAAAGWTLVIVYENPTLTGKLITTFDGFARVRSANPSVDINYSGFNTIPVGPVRANIGAASLEGDNRITGDRMQISSAMVPGFTTISNGVNPANNFFNSNITLNGAITTNRNPNSVNTLGYDTDMFLLNNPGNSVIPNNETAATLRFTSNGDQYYPFFNSFNIEIIEPNIVVEKKVEDIAGNDITGMGVNLGQYLDYVLSFENIGNDDATNYVLRDILPVNVTIDLANLVLPPGVTYVFDAASNEIAFYIPDNIVEEGDPSRSIRMRVRVAENCFDFVDACTDQIPNQAYSTYQGVINNNVITDDPSVSDFDACGFVTPGATNFLLDDLESCDYSRTVQLCGDNVLLDAGDNFDSYVWYRDENQDGVIDPGDTVIDDGDPDGDPSTQLVTEVGMYIVDKIVADPCKGFQEIITVENFGTTQTNPIIDLINDPTNTVEGEVVTCPNDGELLPKIFLCGLNDTELIQINIPDATSIQWEQLDTASCSSAGADCANKNSGCTWNNVGIGSNFLAENAGEYRLIINYQNGCFTRFYFNIFKNPLDPQYNKTDLICASDGNITVTNMPAGYEYQLLDATTGNILVPFSANNGPSFTITSNGAYSIEMRQVGVTDGCVFRLENIGVLDRDIQLDISTKDTDCNGLGEISISALNVEPQYYYEISQGGTTIDTHGPTNDNNYTFQNLNDGVYDVRVTTDDGCDITQTVTINDVTDLAVNAVTTKPIDCTDGTITVTGTGGFPNPEYVYAIWSYNGATTYTDISDIPPSEFQVENDFTFTNGEEGDYVFVVVDGNNCWALSNVATITVEPAVDYTVNPVDEACLGAADGSVSVTINNSNGYTVSYTLTYPDTSTVSNGSGTFTGLGQGNYSLTLTQTNGSDTCDFIETFTIGGPVDSVTGTAVLTQPYTCLQDAIIEAQGVTGGNPPYEYSIDGVNFVSGPGSETFTGLTDGTYSITIRDANGCLFVTNSVVIPPLNIPTDISFTATAPNCPSQTSDVTLSVTGGTTPLTYEIVAPSAVNNGNNNVFPGLSPDTYTFRVTDANGCFYEENYTIAPVVPIQVSGTLVSNVSCFGGADGEVSYSVSGFSSTYSYTINGGAVVSGQSANNISLTGLVAADYTIVVTDEVTNCTDTETITVSEPATALSFTFNTTPLTCASDASVTISASGGWGGYSYQLEQPDTTILGPQGSNFFSGLTQTGTYTIRVTDSEGCVVADTFVIAAPGIPSLTLDPATDLCYDPATGVTLNANVTGGVGPYSYSLNGGANQSSNVFANLSPGSYTVVVTDSYGCTATSNTVTIEPQLTLSGVLTKELDCTVSPDAVIDVTINGGYAPFSYQVNGGGSVAVVGNSFTFTTPTDGSFTFLVTDSEGCTAQTTIVVDPITNPVATHAATNPTCDSNADGSVEILIDPNFGTAPYQVDFNGAGFSNQTVYSNLPAGTYNYVIRDSKSCLYSGSVTLTAPNPISADAVIIQSYTCLQTGSIQVQNVSGGTPGYTYSIDGITFQAGDTFTGLTDGTYTITVMDSNGCTFVTAPAVIPPLDPPTDISFSATPPNCPAQTSDITLTVTGGVGAITYEIIAPVAVNNGNSNVFTGLAPDTYTFRVTDSNGCSYDENFTLNPVTQVQVAGVLVSDVSCVGAADGAIDFAVSDFATTYSYSVNGGAAVTGQSAATINLTGLLAGNYTIVVTDETTNCTDTDTITVSEPANPLAFTFVVTPLTCTTDASVTITATDGWGGYTYELVQPDTSTLGPQALNSFYGLNQLGTYTINVTDAGGCTVSDTFDIVTPANPVASIDPASDLCYASTSLATVVVGATGGLAPYYYSINGGPTQTSNTFNDLIPGNYTFTVLDSNGCTDDVTLTIEPELTANANLTKDLDCSVSPDAVIDVTTTGGYSPYTYEINVNGGGYVAYGGGFPYTTSTPGTYQFRVTDSQGCVGESNVVTVTPAVNPFATASATDPTCNGDTNGIVEINVDPNFGISPYLISFDGSPFTSQTVYTGIGAGTYSFTVQDSKGCLYTDTVTLNDPALFDATVTPIDVSCGGVGVGDIPGRIDITITSGGVPNFTYTLYDNLNNIVPVTGSNPIVNTSATSVSFDGLDFGDYYVRIIDANGCEYYENPVRVRANPFLTLNAAPAIVDCPTGGTVELSADGGSGSYTFSIYGSGVGPTTEVPGPGPLEETATFTGLNAGQTYIFQAIDDGTMCSSYVEVTIPTLSSIDVVADPVVTDVTCFGDTNGSISFQIEGYDGTVTDINYSVLESLTNNPLGAPYSGTVTGPAGPGPTPVVNITNIPPGDYVLFFEEATSPFCSNTYAFRILEPSPIILNLVDNNNANCNEDAQVTVIANGGSGSLTYAFVQDGVAPNPGDFTASNYAELDPAVNTDWDVYAMDANGCMSPVLDVVIAADPQPVISAVVLNQCAASEGAFEVRITLDNAGIGPYAISVNGGAFQSTTLVNAGDIFDYTGLTSGSYTYTVRDSNGCEFSDSVTIYPPSSLTAEALVQPTCAANDGQLLLTPYGGSGVYTYELFLGALSVAGPQVSPLFTGLAPGVYTAYVYDSLVLGCGASVSLELTIPTLVSFTITQTDVSCSGGSDGTVTAVLDPGMNNPPYEYELYDGTGLILLSGPQASPTFTGLAAGNYEILTRSSRLCEDRIPFTITEPAPVDVVATITDFACDAGNAPTQAVITAVGSDGTAPYMYSIDGVNFFSSNTFNVNDTGAVQNITVTIRDANGCTDTDIVTINPLPVITDVSLAQIVAITCSNDETVRLTVTGGSGDFDFDLLPLGSQPTQSPGAGIFTADFDLSAPGDYTFRVTDNVTGCWFTTVPYNIPPYDLIEVIATAVTPVTCFGDADGEMSIQVNNYLGNYTYQVFDSAGAPVTGVVPTDTSVNPRTISGLPAGNFYVEVIATDTPYCDDLSNTVTIGAPAAPVALVVTSNINANCNIGAQVSVQASGGTPAYQYAFMPTGNVPAPGDYSASASAILNPATYPADYDIYVQDANGCFTFITVTVNEDPLPTVTAPAFATDQCTSDGTTYSFTVVGTGVTPLQYSVGAGYQSSPTLTVSAPGTYTVTVRDANGCLDTDIITILPPLSLTPEVVVQPSCALNDGEIRITASGGSGSYEYDLLDGGGVSVIGGVPQASNTFTGLAPGNYTAVVYDISGSGCDAQAPIALETPTPVTFTYNLEDVSCAGGSDGFIQVVLDPSNDNPPYTYTLDDGVNPPVVQTSPLFNNLAAGSYDITVTSDRNCVHTETVIINEPLPLTLTASATTFACNPDNSVARAVITAVATDGTAPYSYSIDGVNFFSNNTFNINDTGVVQNITVTVRDNNGCIATDLVTIDPLNVFTASVSQVTAISCVDPEQVLITITDDGNPANTYTVEALPVGNPNATLTATPTSTTAEFDLSVVGSYVFRITDNTTGCYFTTAPYEILPYDTIDVVATATTPVVCYGDSNGAAEINITGFTGTYDYEVFTSAGVSTGIVGSADTSTNPLSVNGLPAGNYFIRVTETAYPFCAEDSNIITIVSPSSPLAAIVNEIANVTCTNDQGEILVDPSGGYAPYDIVLTNTTTGQVYTANGVNSRIFTGLSAGNFTVDITDAGGCVLNDAITLTQPAPISADITATPTTLVCYGDTNATVTAINVMGGQGVYQYQLNYYDPTGTVIDFTSGGQTSPVFNNLGAGIYSITVSDGWDCDVETVQVIISEPSDVESSLIQASAMTCTNDAQIILTATGGTGPYEYSTDNVVFSPMSGGNTHTFTVTPGAYQYYVRDSFGCEANISNQVTVDPVPPLMINLDLSAAVINCTGEATATIIADATGGLGNYNYELYSDAALTNLLTGPQADGEFNTLLAGSYYIRVTSGDCVEVTSEILITDPMPLQIDRQEFTNVTCAGEADGTITVEVSGGTGNILYAISPNLNQFDTVNYFDRLAPGVYDVIAQDVNGCFITFQFTITQPSPVTATFVAEPEICAGSEDGTITVSVSGGTAPYRTALNTTVDSAFVQDQFFYSDLAAGTYVVFIRDANDCETNVIVEIEPGVNLNGVVVPVYECTGNIPGNYINITMDDPSVLGSIMYALDSTDPADMQLNPDFTNIAPGPHYVAISHANGCVLTLDFEIEDYQPLTLTLEQNNINEITAIAAGGLPPYTFYFNDDDNGSDNTYYITETATHTVRVVDSLGCEMEAQIFMEFIDIEIPNFFTPDGDGMNDLWIPRNMEGFPEILIKIFDRYGREIGVMSIDHTGWDGTYKGSELPTGDYWYIVKLNGERDDREFVGHFTLYR</sequence>
<evidence type="ECO:0000313" key="1">
    <source>
        <dbReference type="EMBL" id="NER09938.1"/>
    </source>
</evidence>
<reference evidence="1 2" key="1">
    <citation type="submission" date="2020-01" db="EMBL/GenBank/DDBJ databases">
        <title>Muriicola jejuensis KCTC 22299.</title>
        <authorList>
            <person name="Wang G."/>
        </authorList>
    </citation>
    <scope>NUCLEOTIDE SEQUENCE [LARGE SCALE GENOMIC DNA]</scope>
    <source>
        <strain evidence="1 2">KCTC 22299</strain>
    </source>
</reference>
<organism evidence="1 2">
    <name type="scientific">Muriicola jejuensis</name>
    <dbReference type="NCBI Taxonomy" id="504488"/>
    <lineage>
        <taxon>Bacteria</taxon>
        <taxon>Pseudomonadati</taxon>
        <taxon>Bacteroidota</taxon>
        <taxon>Flavobacteriia</taxon>
        <taxon>Flavobacteriales</taxon>
        <taxon>Flavobacteriaceae</taxon>
        <taxon>Muriicola</taxon>
    </lineage>
</organism>
<dbReference type="Gene3D" id="2.60.40.740">
    <property type="match status" value="2"/>
</dbReference>
<dbReference type="InterPro" id="IPR025667">
    <property type="entry name" value="SprB_repeat"/>
</dbReference>
<dbReference type="RefSeq" id="WP_163691964.1">
    <property type="nucleotide sequence ID" value="NZ_FXTW01000001.1"/>
</dbReference>
<dbReference type="InterPro" id="IPR047589">
    <property type="entry name" value="DUF11_rpt"/>
</dbReference>